<feature type="transmembrane region" description="Helical" evidence="8">
    <location>
        <begin position="453"/>
        <end position="471"/>
    </location>
</feature>
<feature type="transmembrane region" description="Helical" evidence="8">
    <location>
        <begin position="167"/>
        <end position="186"/>
    </location>
</feature>
<feature type="transmembrane region" description="Helical" evidence="8">
    <location>
        <begin position="424"/>
        <end position="446"/>
    </location>
</feature>
<dbReference type="Proteomes" id="UP000245771">
    <property type="component" value="Unassembled WGS sequence"/>
</dbReference>
<dbReference type="GeneID" id="37021766"/>
<dbReference type="InterPro" id="IPR001734">
    <property type="entry name" value="Na/solute_symporter"/>
</dbReference>
<dbReference type="InterPro" id="IPR031155">
    <property type="entry name" value="DUR"/>
</dbReference>
<evidence type="ECO:0000313" key="9">
    <source>
        <dbReference type="EMBL" id="PWN31545.1"/>
    </source>
</evidence>
<accession>A0A316V7W8</accession>
<feature type="transmembrane region" description="Helical" evidence="8">
    <location>
        <begin position="290"/>
        <end position="312"/>
    </location>
</feature>
<comment type="subcellular location">
    <subcellularLocation>
        <location evidence="1">Membrane</location>
        <topology evidence="1">Multi-pass membrane protein</topology>
    </subcellularLocation>
</comment>
<dbReference type="FunCoup" id="A0A316V7W8">
    <property type="interactions" value="134"/>
</dbReference>
<feature type="transmembrane region" description="Helical" evidence="8">
    <location>
        <begin position="130"/>
        <end position="155"/>
    </location>
</feature>
<gene>
    <name evidence="9" type="ORF">FA14DRAFT_165941</name>
</gene>
<organism evidence="9 10">
    <name type="scientific">Meira miltonrushii</name>
    <dbReference type="NCBI Taxonomy" id="1280837"/>
    <lineage>
        <taxon>Eukaryota</taxon>
        <taxon>Fungi</taxon>
        <taxon>Dikarya</taxon>
        <taxon>Basidiomycota</taxon>
        <taxon>Ustilaginomycotina</taxon>
        <taxon>Exobasidiomycetes</taxon>
        <taxon>Exobasidiales</taxon>
        <taxon>Brachybasidiaceae</taxon>
        <taxon>Meira</taxon>
    </lineage>
</organism>
<evidence type="ECO:0000256" key="3">
    <source>
        <dbReference type="ARBA" id="ARBA00022692"/>
    </source>
</evidence>
<evidence type="ECO:0000256" key="8">
    <source>
        <dbReference type="SAM" id="Phobius"/>
    </source>
</evidence>
<feature type="transmembrane region" description="Helical" evidence="8">
    <location>
        <begin position="491"/>
        <end position="512"/>
    </location>
</feature>
<evidence type="ECO:0000256" key="6">
    <source>
        <dbReference type="RuleBase" id="RU362091"/>
    </source>
</evidence>
<feature type="transmembrane region" description="Helical" evidence="8">
    <location>
        <begin position="624"/>
        <end position="645"/>
    </location>
</feature>
<dbReference type="AlphaFoldDB" id="A0A316V7W8"/>
<dbReference type="EMBL" id="KZ819607">
    <property type="protein sequence ID" value="PWN31545.1"/>
    <property type="molecule type" value="Genomic_DNA"/>
</dbReference>
<feature type="transmembrane region" description="Helical" evidence="8">
    <location>
        <begin position="56"/>
        <end position="72"/>
    </location>
</feature>
<dbReference type="RefSeq" id="XP_025351847.1">
    <property type="nucleotide sequence ID" value="XM_025499985.1"/>
</dbReference>
<evidence type="ECO:0000256" key="4">
    <source>
        <dbReference type="ARBA" id="ARBA00022989"/>
    </source>
</evidence>
<keyword evidence="5 8" id="KW-0472">Membrane</keyword>
<dbReference type="PROSITE" id="PS50283">
    <property type="entry name" value="NA_SOLUT_SYMP_3"/>
    <property type="match status" value="1"/>
</dbReference>
<feature type="region of interest" description="Disordered" evidence="7">
    <location>
        <begin position="527"/>
        <end position="549"/>
    </location>
</feature>
<keyword evidence="3 8" id="KW-0812">Transmembrane</keyword>
<feature type="transmembrane region" description="Helical" evidence="8">
    <location>
        <begin position="395"/>
        <end position="418"/>
    </location>
</feature>
<name>A0A316V7W8_9BASI</name>
<keyword evidence="4 8" id="KW-1133">Transmembrane helix</keyword>
<proteinExistence type="inferred from homology"/>
<evidence type="ECO:0000256" key="2">
    <source>
        <dbReference type="ARBA" id="ARBA00006434"/>
    </source>
</evidence>
<dbReference type="Gene3D" id="1.20.1730.10">
    <property type="entry name" value="Sodium/glucose cotransporter"/>
    <property type="match status" value="1"/>
</dbReference>
<dbReference type="OrthoDB" id="6132759at2759"/>
<dbReference type="InParanoid" id="A0A316V7W8"/>
<dbReference type="STRING" id="1280837.A0A316V7W8"/>
<keyword evidence="10" id="KW-1185">Reference proteome</keyword>
<feature type="transmembrane region" description="Helical" evidence="8">
    <location>
        <begin position="198"/>
        <end position="218"/>
    </location>
</feature>
<reference evidence="9 10" key="1">
    <citation type="journal article" date="2018" name="Mol. Biol. Evol.">
        <title>Broad Genomic Sampling Reveals a Smut Pathogenic Ancestry of the Fungal Clade Ustilaginomycotina.</title>
        <authorList>
            <person name="Kijpornyongpan T."/>
            <person name="Mondo S.J."/>
            <person name="Barry K."/>
            <person name="Sandor L."/>
            <person name="Lee J."/>
            <person name="Lipzen A."/>
            <person name="Pangilinan J."/>
            <person name="LaButti K."/>
            <person name="Hainaut M."/>
            <person name="Henrissat B."/>
            <person name="Grigoriev I.V."/>
            <person name="Spatafora J.W."/>
            <person name="Aime M.C."/>
        </authorList>
    </citation>
    <scope>NUCLEOTIDE SEQUENCE [LARGE SCALE GENOMIC DNA]</scope>
    <source>
        <strain evidence="9 10">MCA 3882</strain>
    </source>
</reference>
<protein>
    <submittedName>
        <fullName evidence="9">Na+/solute symporter</fullName>
    </submittedName>
</protein>
<feature type="transmembrane region" description="Helical" evidence="8">
    <location>
        <begin position="333"/>
        <end position="360"/>
    </location>
</feature>
<dbReference type="CDD" id="cd11476">
    <property type="entry name" value="SLC5sbd_DUR3"/>
    <property type="match status" value="1"/>
</dbReference>
<feature type="transmembrane region" description="Helical" evidence="8">
    <location>
        <begin position="594"/>
        <end position="612"/>
    </location>
</feature>
<dbReference type="GO" id="GO:0005886">
    <property type="term" value="C:plasma membrane"/>
    <property type="evidence" value="ECO:0007669"/>
    <property type="project" value="TreeGrafter"/>
</dbReference>
<evidence type="ECO:0000256" key="7">
    <source>
        <dbReference type="SAM" id="MobiDB-lite"/>
    </source>
</evidence>
<evidence type="ECO:0000256" key="5">
    <source>
        <dbReference type="ARBA" id="ARBA00023136"/>
    </source>
</evidence>
<comment type="similarity">
    <text evidence="2 6">Belongs to the sodium:solute symporter (SSF) (TC 2.A.21) family.</text>
</comment>
<evidence type="ECO:0000256" key="1">
    <source>
        <dbReference type="ARBA" id="ARBA00004141"/>
    </source>
</evidence>
<dbReference type="NCBIfam" id="TIGR00813">
    <property type="entry name" value="sss"/>
    <property type="match status" value="1"/>
</dbReference>
<dbReference type="GO" id="GO:0015204">
    <property type="term" value="F:urea transmembrane transporter activity"/>
    <property type="evidence" value="ECO:0007669"/>
    <property type="project" value="InterPro"/>
</dbReference>
<evidence type="ECO:0000313" key="10">
    <source>
        <dbReference type="Proteomes" id="UP000245771"/>
    </source>
</evidence>
<dbReference type="PANTHER" id="PTHR46154:SF2">
    <property type="entry name" value="SOLUTE SYMPORTER FAMILY TRANSPORTER (AFU_ORTHOLOGUE AFUA_6G03200)"/>
    <property type="match status" value="1"/>
</dbReference>
<feature type="transmembrane region" description="Helical" evidence="8">
    <location>
        <begin position="12"/>
        <end position="35"/>
    </location>
</feature>
<dbReference type="Pfam" id="PF00474">
    <property type="entry name" value="SSF"/>
    <property type="match status" value="1"/>
</dbReference>
<dbReference type="InterPro" id="IPR038377">
    <property type="entry name" value="Na/Glc_symporter_sf"/>
</dbReference>
<feature type="transmembrane region" description="Helical" evidence="8">
    <location>
        <begin position="92"/>
        <end position="109"/>
    </location>
</feature>
<dbReference type="PANTHER" id="PTHR46154">
    <property type="match status" value="1"/>
</dbReference>
<feature type="compositionally biased region" description="Basic and acidic residues" evidence="7">
    <location>
        <begin position="537"/>
        <end position="549"/>
    </location>
</feature>
<sequence length="668" mass="70832">MAASSAQVLSPGAGWAVVIALGIGFAFLMLAISYVQERYTSFSVKTNEEFTSASRSVKTGLIASSIVSAWTWAATLLQSSTVAFKLGVSGPYWYAAGATIQVLLFAMMASKTKLNAPFAHTYLQIVRARWGNLLHVVHICFGLATNILVGSMLILGGSATVNQLTGMPTLAAIFLTPISVAIYTLVGGLRATFLADYLHTTVLVALILAFAFTVYAASEKIGSPEAMFDLLRSAAPVEGNAGGSYLTMRSLSGFKFGLINIAGNFATVFADQSYHQRGIASSPTLATKGFILGGIAWFAVPMLMASSMGLAARALYGKDPAMAMLTSMEVSEGLAAPAAAAALLGKSGAAAILILLYLAVTSATSAQLIAVSSVLTFDVYKVYIKPSASSKELFWMSHLGVAFWSLALGVLGLIFYYIGISMGWLYVFMGILICPAVFPVFACLTWSKANRMGALVAMLSGLALGVIAWLVTAYKLYGTLTVTTTGADDPLLAGNLVSLLVPFIVLSIWSIVSPENYSFEGTRAINAPTDEPQIDTESSKSDSKEDIGEETKEVAVAKAEAEIMPANATTISAELEKGLDPVELQKSVRMAIRVSIPMTFILLIFVPCMAIIPKTFTPTGLGAWVGIIIAWMFCSAGIVIVMPIWESWQSLASICKGIFADITGKRRQ</sequence>